<evidence type="ECO:0000313" key="2">
    <source>
        <dbReference type="Proteomes" id="UP001064048"/>
    </source>
</evidence>
<keyword evidence="2" id="KW-1185">Reference proteome</keyword>
<sequence length="124" mass="14245">MAEIRELFHEGLREVTPQRWQSSIDHVIKVKDEMCKLDGLITGVVDKFVIHVTESDSDITDKLFSQPAETTIGPIKTNRLLHYRSQKLDAKNTVGNAFRKSKDVLKISHFYEQLIVELMNCAVF</sequence>
<proteinExistence type="predicted"/>
<protein>
    <submittedName>
        <fullName evidence="1">Uncharacterized protein</fullName>
    </submittedName>
</protein>
<evidence type="ECO:0000313" key="1">
    <source>
        <dbReference type="EMBL" id="KAI8430403.1"/>
    </source>
</evidence>
<accession>A0ACC0K2I5</accession>
<dbReference type="EMBL" id="CM046131">
    <property type="protein sequence ID" value="KAI8430403.1"/>
    <property type="molecule type" value="Genomic_DNA"/>
</dbReference>
<dbReference type="Proteomes" id="UP001064048">
    <property type="component" value="Chromosome Z"/>
</dbReference>
<organism evidence="1 2">
    <name type="scientific">Choristoneura fumiferana</name>
    <name type="common">Spruce budworm moth</name>
    <name type="synonym">Archips fumiferana</name>
    <dbReference type="NCBI Taxonomy" id="7141"/>
    <lineage>
        <taxon>Eukaryota</taxon>
        <taxon>Metazoa</taxon>
        <taxon>Ecdysozoa</taxon>
        <taxon>Arthropoda</taxon>
        <taxon>Hexapoda</taxon>
        <taxon>Insecta</taxon>
        <taxon>Pterygota</taxon>
        <taxon>Neoptera</taxon>
        <taxon>Endopterygota</taxon>
        <taxon>Lepidoptera</taxon>
        <taxon>Glossata</taxon>
        <taxon>Ditrysia</taxon>
        <taxon>Tortricoidea</taxon>
        <taxon>Tortricidae</taxon>
        <taxon>Tortricinae</taxon>
        <taxon>Choristoneura</taxon>
    </lineage>
</organism>
<comment type="caution">
    <text evidence="1">The sequence shown here is derived from an EMBL/GenBank/DDBJ whole genome shotgun (WGS) entry which is preliminary data.</text>
</comment>
<name>A0ACC0K2I5_CHOFU</name>
<gene>
    <name evidence="1" type="ORF">MSG28_000686</name>
</gene>
<reference evidence="1 2" key="1">
    <citation type="journal article" date="2022" name="Genome Biol. Evol.">
        <title>The Spruce Budworm Genome: Reconstructing the Evolutionary History of Antifreeze Proteins.</title>
        <authorList>
            <person name="Beliveau C."/>
            <person name="Gagne P."/>
            <person name="Picq S."/>
            <person name="Vernygora O."/>
            <person name="Keeling C.I."/>
            <person name="Pinkney K."/>
            <person name="Doucet D."/>
            <person name="Wen F."/>
            <person name="Johnston J.S."/>
            <person name="Maaroufi H."/>
            <person name="Boyle B."/>
            <person name="Laroche J."/>
            <person name="Dewar K."/>
            <person name="Juretic N."/>
            <person name="Blackburn G."/>
            <person name="Nisole A."/>
            <person name="Brunet B."/>
            <person name="Brandao M."/>
            <person name="Lumley L."/>
            <person name="Duan J."/>
            <person name="Quan G."/>
            <person name="Lucarotti C.J."/>
            <person name="Roe A.D."/>
            <person name="Sperling F.A.H."/>
            <person name="Levesque R.C."/>
            <person name="Cusson M."/>
        </authorList>
    </citation>
    <scope>NUCLEOTIDE SEQUENCE [LARGE SCALE GENOMIC DNA]</scope>
    <source>
        <strain evidence="1">Glfc:IPQL:Cfum</strain>
    </source>
</reference>